<feature type="region of interest" description="Disordered" evidence="7">
    <location>
        <begin position="433"/>
        <end position="455"/>
    </location>
</feature>
<feature type="transmembrane region" description="Helical" evidence="8">
    <location>
        <begin position="173"/>
        <end position="198"/>
    </location>
</feature>
<dbReference type="InterPro" id="IPR006153">
    <property type="entry name" value="Cation/H_exchanger_TM"/>
</dbReference>
<dbReference type="OrthoDB" id="9793589at2"/>
<keyword evidence="3 8" id="KW-0812">Transmembrane</keyword>
<keyword evidence="11" id="KW-1185">Reference proteome</keyword>
<feature type="transmembrane region" description="Helical" evidence="8">
    <location>
        <begin position="74"/>
        <end position="92"/>
    </location>
</feature>
<evidence type="ECO:0000256" key="7">
    <source>
        <dbReference type="SAM" id="MobiDB-lite"/>
    </source>
</evidence>
<dbReference type="PANTHER" id="PTHR32468:SF0">
    <property type="entry name" value="K(+)_H(+) ANTIPORTER 1"/>
    <property type="match status" value="1"/>
</dbReference>
<evidence type="ECO:0000256" key="2">
    <source>
        <dbReference type="ARBA" id="ARBA00022448"/>
    </source>
</evidence>
<dbReference type="InterPro" id="IPR050794">
    <property type="entry name" value="CPA2_transporter"/>
</dbReference>
<feature type="transmembrane region" description="Helical" evidence="8">
    <location>
        <begin position="261"/>
        <end position="289"/>
    </location>
</feature>
<dbReference type="Gene3D" id="1.20.1530.20">
    <property type="match status" value="1"/>
</dbReference>
<evidence type="ECO:0000256" key="5">
    <source>
        <dbReference type="ARBA" id="ARBA00023065"/>
    </source>
</evidence>
<evidence type="ECO:0000313" key="10">
    <source>
        <dbReference type="EMBL" id="SDN48667.1"/>
    </source>
</evidence>
<dbReference type="STRING" id="310781.SAMN05216259_104291"/>
<feature type="domain" description="Cation/H+ exchanger transmembrane" evidence="9">
    <location>
        <begin position="23"/>
        <end position="421"/>
    </location>
</feature>
<evidence type="ECO:0000313" key="11">
    <source>
        <dbReference type="Proteomes" id="UP000199341"/>
    </source>
</evidence>
<dbReference type="GO" id="GO:0016020">
    <property type="term" value="C:membrane"/>
    <property type="evidence" value="ECO:0007669"/>
    <property type="project" value="UniProtKB-SubCell"/>
</dbReference>
<dbReference type="EMBL" id="FNIE01000004">
    <property type="protein sequence ID" value="SDN48667.1"/>
    <property type="molecule type" value="Genomic_DNA"/>
</dbReference>
<dbReference type="InterPro" id="IPR038770">
    <property type="entry name" value="Na+/solute_symporter_sf"/>
</dbReference>
<feature type="transmembrane region" description="Helical" evidence="8">
    <location>
        <begin position="104"/>
        <end position="129"/>
    </location>
</feature>
<dbReference type="Proteomes" id="UP000199341">
    <property type="component" value="Unassembled WGS sequence"/>
</dbReference>
<keyword evidence="4 8" id="KW-1133">Transmembrane helix</keyword>
<organism evidence="10 11">
    <name type="scientific">Actinacidiphila guanduensis</name>
    <dbReference type="NCBI Taxonomy" id="310781"/>
    <lineage>
        <taxon>Bacteria</taxon>
        <taxon>Bacillati</taxon>
        <taxon>Actinomycetota</taxon>
        <taxon>Actinomycetes</taxon>
        <taxon>Kitasatosporales</taxon>
        <taxon>Streptomycetaceae</taxon>
        <taxon>Actinacidiphila</taxon>
    </lineage>
</organism>
<evidence type="ECO:0000259" key="9">
    <source>
        <dbReference type="Pfam" id="PF00999"/>
    </source>
</evidence>
<evidence type="ECO:0000256" key="3">
    <source>
        <dbReference type="ARBA" id="ARBA00022692"/>
    </source>
</evidence>
<feature type="transmembrane region" description="Helical" evidence="8">
    <location>
        <begin position="335"/>
        <end position="358"/>
    </location>
</feature>
<name>A0A1H0BSV5_9ACTN</name>
<feature type="transmembrane region" description="Helical" evidence="8">
    <location>
        <begin position="401"/>
        <end position="420"/>
    </location>
</feature>
<dbReference type="Pfam" id="PF00999">
    <property type="entry name" value="Na_H_Exchanger"/>
    <property type="match status" value="1"/>
</dbReference>
<reference evidence="10 11" key="1">
    <citation type="submission" date="2016-10" db="EMBL/GenBank/DDBJ databases">
        <authorList>
            <person name="de Groot N.N."/>
        </authorList>
    </citation>
    <scope>NUCLEOTIDE SEQUENCE [LARGE SCALE GENOMIC DNA]</scope>
    <source>
        <strain evidence="10 11">CGMCC 4.2022</strain>
    </source>
</reference>
<feature type="transmembrane region" description="Helical" evidence="8">
    <location>
        <begin position="309"/>
        <end position="328"/>
    </location>
</feature>
<protein>
    <submittedName>
        <fullName evidence="10">Transporter, CPA2 family</fullName>
    </submittedName>
</protein>
<evidence type="ECO:0000256" key="8">
    <source>
        <dbReference type="SAM" id="Phobius"/>
    </source>
</evidence>
<keyword evidence="2" id="KW-0813">Transport</keyword>
<comment type="subcellular location">
    <subcellularLocation>
        <location evidence="1">Membrane</location>
        <topology evidence="1">Multi-pass membrane protein</topology>
    </subcellularLocation>
</comment>
<dbReference type="PANTHER" id="PTHR32468">
    <property type="entry name" value="CATION/H + ANTIPORTER"/>
    <property type="match status" value="1"/>
</dbReference>
<evidence type="ECO:0000256" key="4">
    <source>
        <dbReference type="ARBA" id="ARBA00022989"/>
    </source>
</evidence>
<dbReference type="AlphaFoldDB" id="A0A1H0BSV5"/>
<feature type="transmembrane region" description="Helical" evidence="8">
    <location>
        <begin position="141"/>
        <end position="161"/>
    </location>
</feature>
<sequence length="455" mass="47461">MSAWFRDLPPDCVALADVAVAVIAGAALIRITRRLRQPAVIWEIATGIILGPSVLGLLPGHLDVRLFPVAQRPTLTAMSELGLVFFMFLAGWEMNPKMLRSGRSAVIATALSAMAVPFVAGGALAFALASDHRGHTSTSAFVLYFGTTMAITAFPVLARILRDTGLDRTPVGVLSMACAAVGDGVAWCMLIVVVAVVGSDGTAQIWHTLLMAAVLGAVLFGVVKPLLARWAASTEKEEPEEDVPGERRPDMAVDTAGNRAFLLAGSFALLCGCATAWIGIHPILGSFVAGLVMPRTVGPRLREAVEVPLARTATLLLPVYFIVTGLTVDLTTVGWAGLGELCLIMAVAVGGKFVGAVVPARSFGIPWREAGALGILMNTRGLTELVVLGVGHDLGVIDDRLFSIMVIMALLTTAMAGPLLRLIGIRPPDIPESPAGLADAPRLTGRSAESGTAAG</sequence>
<keyword evidence="6 8" id="KW-0472">Membrane</keyword>
<dbReference type="RefSeq" id="WP_093784066.1">
    <property type="nucleotide sequence ID" value="NZ_FNIE01000004.1"/>
</dbReference>
<gene>
    <name evidence="10" type="ORF">SAMN05216259_104291</name>
</gene>
<feature type="transmembrane region" description="Helical" evidence="8">
    <location>
        <begin position="12"/>
        <end position="29"/>
    </location>
</feature>
<evidence type="ECO:0000256" key="1">
    <source>
        <dbReference type="ARBA" id="ARBA00004141"/>
    </source>
</evidence>
<dbReference type="GO" id="GO:1902600">
    <property type="term" value="P:proton transmembrane transport"/>
    <property type="evidence" value="ECO:0007669"/>
    <property type="project" value="InterPro"/>
</dbReference>
<accession>A0A1H0BSV5</accession>
<dbReference type="GO" id="GO:0015297">
    <property type="term" value="F:antiporter activity"/>
    <property type="evidence" value="ECO:0007669"/>
    <property type="project" value="InterPro"/>
</dbReference>
<proteinExistence type="predicted"/>
<feature type="transmembrane region" description="Helical" evidence="8">
    <location>
        <begin position="204"/>
        <end position="223"/>
    </location>
</feature>
<feature type="transmembrane region" description="Helical" evidence="8">
    <location>
        <begin position="41"/>
        <end position="62"/>
    </location>
</feature>
<evidence type="ECO:0000256" key="6">
    <source>
        <dbReference type="ARBA" id="ARBA00023136"/>
    </source>
</evidence>
<keyword evidence="5" id="KW-0406">Ion transport</keyword>